<evidence type="ECO:0000256" key="1">
    <source>
        <dbReference type="ARBA" id="ARBA00006734"/>
    </source>
</evidence>
<comment type="similarity">
    <text evidence="1">Belongs to the protein prenyltransferase subunit alpha family.</text>
</comment>
<proteinExistence type="inferred from homology"/>
<dbReference type="SUPFAM" id="SSF48439">
    <property type="entry name" value="Protein prenylyltransferase"/>
    <property type="match status" value="1"/>
</dbReference>
<protein>
    <submittedName>
        <fullName evidence="5">Protein prenylyltransferase superfamily protein</fullName>
    </submittedName>
</protein>
<dbReference type="PROSITE" id="PS51147">
    <property type="entry name" value="PFTA"/>
    <property type="match status" value="2"/>
</dbReference>
<dbReference type="AlphaFoldDB" id="A0ABD1X7R2"/>
<comment type="caution">
    <text evidence="5">The sequence shown here is derived from an EMBL/GenBank/DDBJ whole genome shotgun (WGS) entry which is preliminary data.</text>
</comment>
<evidence type="ECO:0000313" key="5">
    <source>
        <dbReference type="EMBL" id="KAL2558012.1"/>
    </source>
</evidence>
<dbReference type="PANTHER" id="PTHR11129">
    <property type="entry name" value="PROTEIN FARNESYLTRANSFERASE ALPHA SUBUNIT/RAB GERANYLGERANYL TRANSFERASE ALPHA SUBUNIT"/>
    <property type="match status" value="1"/>
</dbReference>
<dbReference type="GO" id="GO:0004659">
    <property type="term" value="F:prenyltransferase activity"/>
    <property type="evidence" value="ECO:0007669"/>
    <property type="project" value="UniProtKB-KW"/>
</dbReference>
<sequence>MRGLAYKESPAVAGAGAFWVVWWWGTHVGMDTSNGNIQSLERQSTTSTPSIPGKTDLLSHLENILESNPLIDEVGFIHPSQFAALNGEVLSVPSKSSGGHPQPADEITKLHASEANASDMFFWNREHKLGISTLVILPLYTAAKDAFMDARKQYTMLSYLDGQKDQSETASSHSIIENQVMKHSRTLLLLSSDFGMAWNSRKLVVSKKQQFQMFIDELLLSALVLSYSPKSERAWSHRRWVIKMIAGKCPSLLEIVERESELVKMIAENSKMNYRAWNHRCWLVSYMPEAQVLHELQKSRDWAGLHVADNSCFHYRVRLLLRIVEDLQHGKDPDGSSSAEFQRLLKEELDWVGLLIKRYVGREALWLHRRFLSLLWLKYFATCDQITCGPSCCRSTEICDNSKFVDNELKLYESCTIIPDNDFEDYQAQAIYSATYLMWLAKQMPESFGVELRRKAGDGKLKRLLEKLCPGKSFPWDSSTAHFGSGQPN</sequence>
<gene>
    <name evidence="5" type="ORF">Fot_02751</name>
</gene>
<organism evidence="5 6">
    <name type="scientific">Forsythia ovata</name>
    <dbReference type="NCBI Taxonomy" id="205694"/>
    <lineage>
        <taxon>Eukaryota</taxon>
        <taxon>Viridiplantae</taxon>
        <taxon>Streptophyta</taxon>
        <taxon>Embryophyta</taxon>
        <taxon>Tracheophyta</taxon>
        <taxon>Spermatophyta</taxon>
        <taxon>Magnoliopsida</taxon>
        <taxon>eudicotyledons</taxon>
        <taxon>Gunneridae</taxon>
        <taxon>Pentapetalae</taxon>
        <taxon>asterids</taxon>
        <taxon>lamiids</taxon>
        <taxon>Lamiales</taxon>
        <taxon>Oleaceae</taxon>
        <taxon>Forsythieae</taxon>
        <taxon>Forsythia</taxon>
    </lineage>
</organism>
<dbReference type="Proteomes" id="UP001604277">
    <property type="component" value="Unassembled WGS sequence"/>
</dbReference>
<dbReference type="Gene3D" id="1.25.40.120">
    <property type="entry name" value="Protein prenylyltransferase"/>
    <property type="match status" value="1"/>
</dbReference>
<reference evidence="6" key="1">
    <citation type="submission" date="2024-07" db="EMBL/GenBank/DDBJ databases">
        <title>Two chromosome-level genome assemblies of Korean endemic species Abeliophyllum distichum and Forsythia ovata (Oleaceae).</title>
        <authorList>
            <person name="Jang H."/>
        </authorList>
    </citation>
    <scope>NUCLEOTIDE SEQUENCE [LARGE SCALE GENOMIC DNA]</scope>
</reference>
<dbReference type="InterPro" id="IPR002088">
    <property type="entry name" value="Prenyl_trans_a"/>
</dbReference>
<evidence type="ECO:0000256" key="3">
    <source>
        <dbReference type="ARBA" id="ARBA00022679"/>
    </source>
</evidence>
<keyword evidence="4" id="KW-0677">Repeat</keyword>
<evidence type="ECO:0000256" key="2">
    <source>
        <dbReference type="ARBA" id="ARBA00022602"/>
    </source>
</evidence>
<name>A0ABD1X7R2_9LAMI</name>
<keyword evidence="6" id="KW-1185">Reference proteome</keyword>
<keyword evidence="2" id="KW-0637">Prenyltransferase</keyword>
<dbReference type="EMBL" id="JBFOLJ010000001">
    <property type="protein sequence ID" value="KAL2558012.1"/>
    <property type="molecule type" value="Genomic_DNA"/>
</dbReference>
<evidence type="ECO:0000256" key="4">
    <source>
        <dbReference type="ARBA" id="ARBA00022737"/>
    </source>
</evidence>
<keyword evidence="3" id="KW-0808">Transferase</keyword>
<dbReference type="PANTHER" id="PTHR11129:SF10">
    <property type="entry name" value="PROTEIN PRENYLYLTRANSFERASE SUPERFAMILY PROTEIN"/>
    <property type="match status" value="1"/>
</dbReference>
<accession>A0ABD1X7R2</accession>
<evidence type="ECO:0000313" key="6">
    <source>
        <dbReference type="Proteomes" id="UP001604277"/>
    </source>
</evidence>
<dbReference type="Pfam" id="PF01239">
    <property type="entry name" value="PPTA"/>
    <property type="match status" value="3"/>
</dbReference>